<dbReference type="InParanoid" id="A0A7E5WQK3"/>
<dbReference type="OrthoDB" id="6690062at2759"/>
<organism evidence="1 2">
    <name type="scientific">Trichoplusia ni</name>
    <name type="common">Cabbage looper</name>
    <dbReference type="NCBI Taxonomy" id="7111"/>
    <lineage>
        <taxon>Eukaryota</taxon>
        <taxon>Metazoa</taxon>
        <taxon>Ecdysozoa</taxon>
        <taxon>Arthropoda</taxon>
        <taxon>Hexapoda</taxon>
        <taxon>Insecta</taxon>
        <taxon>Pterygota</taxon>
        <taxon>Neoptera</taxon>
        <taxon>Endopterygota</taxon>
        <taxon>Lepidoptera</taxon>
        <taxon>Glossata</taxon>
        <taxon>Ditrysia</taxon>
        <taxon>Noctuoidea</taxon>
        <taxon>Noctuidae</taxon>
        <taxon>Plusiinae</taxon>
        <taxon>Trichoplusia</taxon>
    </lineage>
</organism>
<gene>
    <name evidence="2" type="primary">LOC113504783</name>
</gene>
<sequence length="716" mass="81148">MEQMYLIEIFVDKVTIFTTEEDESSANKNLIIKIRFGPKTQFIIKEGQLAVNEEKPDDIVECDENGRRQWTRTIRVGKSYLFPSYPDTILNILSTFPLEIEVWNDDENEVEIFVGVGNMHWDTQFYYMLKESAEACKIHEPLSIKSKTPLMAECCCRQAGEIHFILRLTALGDSIITEFQQLMKDPESFVFRTNKAPSMFQCKRVEGDDPNFCMVGSLYETTTLEDPDILDNAQRKIEICTELQSCGLGHSSGPLACEHHSDKSDKPRKKYPNQKIRIGDITGPCGNANCLLAHKVRTYIRHLDSYKGKAAAAGISDLSPAETSRKVCGSCVCKDERWHRDECPDEKPPKVKCAGCGGMTKAGDTCEDRKAKHYNTGATPKTSDTQVNYVFSNTKVSHFRQAMYGRDYIVEDCFSTSYNSPISNKASTSQNTGRLQNVGCCCRRVEINDIVSKPPESKITMFSAGTSNPMVCHMENNAARINSTMHNVSTYNVSPFHSSEHHSERKQSKHKIQVYNCTEIPEEKDCRCSPIKPSPPCRTFDCDCMTETANIVARKTHRPYCPSYKHKVNCPVTMMHEEEEQKKLEDEEDESTPLPYGLPPIQLGPCPIMGRPCTVPDGFSRMYKNAQLPQQPPSYSDAGKVCCSKEYHRIKKAIKEYMKYGKDNDFRCVNKFNVDTERRCCDKEQHLLSLLGKSCCGAHKMSIREKFGNQCSSDKQ</sequence>
<dbReference type="AlphaFoldDB" id="A0A7E5WQK3"/>
<accession>A0A7E5WQK3</accession>
<keyword evidence="1" id="KW-1185">Reference proteome</keyword>
<dbReference type="Proteomes" id="UP000322000">
    <property type="component" value="Chromosome 23"/>
</dbReference>
<evidence type="ECO:0000313" key="2">
    <source>
        <dbReference type="RefSeq" id="XP_026743023.1"/>
    </source>
</evidence>
<proteinExistence type="predicted"/>
<reference evidence="2" key="1">
    <citation type="submission" date="2025-08" db="UniProtKB">
        <authorList>
            <consortium name="RefSeq"/>
        </authorList>
    </citation>
    <scope>IDENTIFICATION</scope>
</reference>
<evidence type="ECO:0000313" key="1">
    <source>
        <dbReference type="Proteomes" id="UP000322000"/>
    </source>
</evidence>
<dbReference type="Pfam" id="PF14924">
    <property type="entry name" value="MAP10_N"/>
    <property type="match status" value="1"/>
</dbReference>
<protein>
    <submittedName>
        <fullName evidence="2">Uncharacterized protein LOC113504783</fullName>
    </submittedName>
</protein>
<dbReference type="GeneID" id="113504783"/>
<dbReference type="RefSeq" id="XP_026743023.1">
    <property type="nucleotide sequence ID" value="XM_026887222.1"/>
</dbReference>
<dbReference type="KEGG" id="tnl:113504783"/>
<name>A0A7E5WQK3_TRINI</name>